<dbReference type="InterPro" id="IPR014284">
    <property type="entry name" value="RNA_pol_sigma-70_dom"/>
</dbReference>
<evidence type="ECO:0000256" key="6">
    <source>
        <dbReference type="SAM" id="MobiDB-lite"/>
    </source>
</evidence>
<feature type="region of interest" description="Disordered" evidence="6">
    <location>
        <begin position="293"/>
        <end position="317"/>
    </location>
</feature>
<dbReference type="InterPro" id="IPR036388">
    <property type="entry name" value="WH-like_DNA-bd_sf"/>
</dbReference>
<dbReference type="SUPFAM" id="SSF54427">
    <property type="entry name" value="NTF2-like"/>
    <property type="match status" value="1"/>
</dbReference>
<evidence type="ECO:0000256" key="2">
    <source>
        <dbReference type="ARBA" id="ARBA00011344"/>
    </source>
</evidence>
<evidence type="ECO:0000313" key="9">
    <source>
        <dbReference type="EMBL" id="GHH73616.1"/>
    </source>
</evidence>
<evidence type="ECO:0000256" key="4">
    <source>
        <dbReference type="ARBA" id="ARBA00023082"/>
    </source>
</evidence>
<dbReference type="Gene3D" id="1.10.10.10">
    <property type="entry name" value="Winged helix-like DNA-binding domain superfamily/Winged helix DNA-binding domain"/>
    <property type="match status" value="1"/>
</dbReference>
<dbReference type="InterPro" id="IPR007627">
    <property type="entry name" value="RNA_pol_sigma70_r2"/>
</dbReference>
<evidence type="ECO:0000256" key="3">
    <source>
        <dbReference type="ARBA" id="ARBA00023015"/>
    </source>
</evidence>
<dbReference type="SUPFAM" id="SSF88946">
    <property type="entry name" value="Sigma2 domain of RNA polymerase sigma factors"/>
    <property type="match status" value="1"/>
</dbReference>
<proteinExistence type="inferred from homology"/>
<dbReference type="PANTHER" id="PTHR30173:SF36">
    <property type="entry name" value="ECF RNA POLYMERASE SIGMA FACTOR SIGJ"/>
    <property type="match status" value="1"/>
</dbReference>
<dbReference type="CDD" id="cd06171">
    <property type="entry name" value="Sigma70_r4"/>
    <property type="match status" value="1"/>
</dbReference>
<sequence>MTSDADTLDDAAAVFTSARRRLFGIAYRMLGSTAEAEDVVQETWVRWQTTDRSAVVNPQAFLTTAATRLAINVLQSARSRRETYVGPWLPEPVDTSEDPTLGAERAEALDVAVLVLLERLTPTERAAYVLREAFDYGYPEIARIVGVSPTATRQLVSRARKHLASERRSSVSDAARRDLLAALLAAARAGDVERLERLFAEDVVSRTDSNGRVKQVARVAVVGRSKVARLLTAFSTFWEGVTVEPLELNGDAAMGLVRDGELFATLTVTASDAGLHQAMWQMNPDKLGALRRARAGRAAPGATDGSATPGPSATARS</sequence>
<dbReference type="RefSeq" id="WP_189669637.1">
    <property type="nucleotide sequence ID" value="NZ_BNAS01000003.1"/>
</dbReference>
<evidence type="ECO:0000259" key="7">
    <source>
        <dbReference type="Pfam" id="PF04542"/>
    </source>
</evidence>
<feature type="domain" description="RNA polymerase sigma-70 region 2" evidence="7">
    <location>
        <begin position="15"/>
        <end position="78"/>
    </location>
</feature>
<reference evidence="9" key="1">
    <citation type="journal article" date="2014" name="Int. J. Syst. Evol. Microbiol.">
        <title>Complete genome sequence of Corynebacterium casei LMG S-19264T (=DSM 44701T), isolated from a smear-ripened cheese.</title>
        <authorList>
            <consortium name="US DOE Joint Genome Institute (JGI-PGF)"/>
            <person name="Walter F."/>
            <person name="Albersmeier A."/>
            <person name="Kalinowski J."/>
            <person name="Ruckert C."/>
        </authorList>
    </citation>
    <scope>NUCLEOTIDE SEQUENCE</scope>
    <source>
        <strain evidence="9">CGMCC 4.7398</strain>
    </source>
</reference>
<keyword evidence="3" id="KW-0805">Transcription regulation</keyword>
<dbReference type="GO" id="GO:0006352">
    <property type="term" value="P:DNA-templated transcription initiation"/>
    <property type="evidence" value="ECO:0007669"/>
    <property type="project" value="InterPro"/>
</dbReference>
<dbReference type="InterPro" id="IPR013324">
    <property type="entry name" value="RNA_pol_sigma_r3/r4-like"/>
</dbReference>
<dbReference type="Pfam" id="PF04542">
    <property type="entry name" value="Sigma70_r2"/>
    <property type="match status" value="1"/>
</dbReference>
<dbReference type="AlphaFoldDB" id="A0A919KVT4"/>
<keyword evidence="4" id="KW-0731">Sigma factor</keyword>
<organism evidence="9 10">
    <name type="scientific">Promicromonospora soli</name>
    <dbReference type="NCBI Taxonomy" id="2035533"/>
    <lineage>
        <taxon>Bacteria</taxon>
        <taxon>Bacillati</taxon>
        <taxon>Actinomycetota</taxon>
        <taxon>Actinomycetes</taxon>
        <taxon>Micrococcales</taxon>
        <taxon>Promicromonosporaceae</taxon>
        <taxon>Promicromonospora</taxon>
    </lineage>
</organism>
<dbReference type="Gene3D" id="3.10.450.50">
    <property type="match status" value="1"/>
</dbReference>
<dbReference type="GO" id="GO:0003677">
    <property type="term" value="F:DNA binding"/>
    <property type="evidence" value="ECO:0007669"/>
    <property type="project" value="InterPro"/>
</dbReference>
<dbReference type="EMBL" id="BNAS01000003">
    <property type="protein sequence ID" value="GHH73616.1"/>
    <property type="molecule type" value="Genomic_DNA"/>
</dbReference>
<dbReference type="PANTHER" id="PTHR30173">
    <property type="entry name" value="SIGMA 19 FACTOR"/>
    <property type="match status" value="1"/>
</dbReference>
<dbReference type="SUPFAM" id="SSF88659">
    <property type="entry name" value="Sigma3 and sigma4 domains of RNA polymerase sigma factors"/>
    <property type="match status" value="1"/>
</dbReference>
<feature type="compositionally biased region" description="Polar residues" evidence="6">
    <location>
        <begin position="305"/>
        <end position="317"/>
    </location>
</feature>
<comment type="subunit">
    <text evidence="2">Interacts transiently with the RNA polymerase catalytic core formed by RpoA, RpoB, RpoC and RpoZ (2 alpha, 1 beta, 1 beta' and 1 omega subunit) to form the RNA polymerase holoenzyme that can initiate transcription.</text>
</comment>
<dbReference type="NCBIfam" id="NF007214">
    <property type="entry name" value="PRK09636.1"/>
    <property type="match status" value="1"/>
</dbReference>
<feature type="domain" description="RNA polymerase sigma factor 70 region 4 type 2" evidence="8">
    <location>
        <begin position="112"/>
        <end position="163"/>
    </location>
</feature>
<evidence type="ECO:0000256" key="5">
    <source>
        <dbReference type="ARBA" id="ARBA00023163"/>
    </source>
</evidence>
<dbReference type="NCBIfam" id="TIGR02937">
    <property type="entry name" value="sigma70-ECF"/>
    <property type="match status" value="1"/>
</dbReference>
<accession>A0A919KVT4</accession>
<dbReference type="InterPro" id="IPR013325">
    <property type="entry name" value="RNA_pol_sigma_r2"/>
</dbReference>
<evidence type="ECO:0000259" key="8">
    <source>
        <dbReference type="Pfam" id="PF08281"/>
    </source>
</evidence>
<gene>
    <name evidence="9" type="ORF">GCM10017772_25670</name>
</gene>
<protein>
    <submittedName>
        <fullName evidence="9">RNA polymerase sigma factor</fullName>
    </submittedName>
</protein>
<comment type="caution">
    <text evidence="9">The sequence shown here is derived from an EMBL/GenBank/DDBJ whole genome shotgun (WGS) entry which is preliminary data.</text>
</comment>
<dbReference type="InterPro" id="IPR052704">
    <property type="entry name" value="ECF_Sigma-70_Domain"/>
</dbReference>
<comment type="similarity">
    <text evidence="1">Belongs to the sigma-70 factor family. ECF subfamily.</text>
</comment>
<dbReference type="GO" id="GO:0016987">
    <property type="term" value="F:sigma factor activity"/>
    <property type="evidence" value="ECO:0007669"/>
    <property type="project" value="UniProtKB-KW"/>
</dbReference>
<reference evidence="9" key="2">
    <citation type="submission" date="2020-09" db="EMBL/GenBank/DDBJ databases">
        <authorList>
            <person name="Sun Q."/>
            <person name="Zhou Y."/>
        </authorList>
    </citation>
    <scope>NUCLEOTIDE SEQUENCE</scope>
    <source>
        <strain evidence="9">CGMCC 4.7398</strain>
    </source>
</reference>
<evidence type="ECO:0000313" key="10">
    <source>
        <dbReference type="Proteomes" id="UP000627369"/>
    </source>
</evidence>
<dbReference type="InterPro" id="IPR013249">
    <property type="entry name" value="RNA_pol_sigma70_r4_t2"/>
</dbReference>
<dbReference type="Pfam" id="PF08281">
    <property type="entry name" value="Sigma70_r4_2"/>
    <property type="match status" value="1"/>
</dbReference>
<dbReference type="Proteomes" id="UP000627369">
    <property type="component" value="Unassembled WGS sequence"/>
</dbReference>
<keyword evidence="5" id="KW-0804">Transcription</keyword>
<evidence type="ECO:0000256" key="1">
    <source>
        <dbReference type="ARBA" id="ARBA00010641"/>
    </source>
</evidence>
<dbReference type="InterPro" id="IPR032710">
    <property type="entry name" value="NTF2-like_dom_sf"/>
</dbReference>
<name>A0A919KVT4_9MICO</name>
<dbReference type="Gene3D" id="1.10.1740.10">
    <property type="match status" value="1"/>
</dbReference>
<keyword evidence="10" id="KW-1185">Reference proteome</keyword>